<evidence type="ECO:0000259" key="1">
    <source>
        <dbReference type="Pfam" id="PF03372"/>
    </source>
</evidence>
<keyword evidence="3" id="KW-1185">Reference proteome</keyword>
<accession>A0A4R5QCE6</accession>
<organism evidence="2 3">
    <name type="scientific">Dankookia rubra</name>
    <dbReference type="NCBI Taxonomy" id="1442381"/>
    <lineage>
        <taxon>Bacteria</taxon>
        <taxon>Pseudomonadati</taxon>
        <taxon>Pseudomonadota</taxon>
        <taxon>Alphaproteobacteria</taxon>
        <taxon>Acetobacterales</taxon>
        <taxon>Roseomonadaceae</taxon>
        <taxon>Dankookia</taxon>
    </lineage>
</organism>
<evidence type="ECO:0000313" key="3">
    <source>
        <dbReference type="Proteomes" id="UP000295096"/>
    </source>
</evidence>
<dbReference type="Pfam" id="PF03372">
    <property type="entry name" value="Exo_endo_phos"/>
    <property type="match status" value="1"/>
</dbReference>
<dbReference type="Gene3D" id="3.60.10.10">
    <property type="entry name" value="Endonuclease/exonuclease/phosphatase"/>
    <property type="match status" value="1"/>
</dbReference>
<keyword evidence="2" id="KW-0378">Hydrolase</keyword>
<dbReference type="GO" id="GO:0016020">
    <property type="term" value="C:membrane"/>
    <property type="evidence" value="ECO:0007669"/>
    <property type="project" value="GOC"/>
</dbReference>
<dbReference type="SUPFAM" id="SSF56219">
    <property type="entry name" value="DNase I-like"/>
    <property type="match status" value="1"/>
</dbReference>
<evidence type="ECO:0000313" key="2">
    <source>
        <dbReference type="EMBL" id="TDH60288.1"/>
    </source>
</evidence>
<dbReference type="GO" id="GO:0004527">
    <property type="term" value="F:exonuclease activity"/>
    <property type="evidence" value="ECO:0007669"/>
    <property type="project" value="UniProtKB-KW"/>
</dbReference>
<proteinExistence type="predicted"/>
<dbReference type="EMBL" id="SMSJ01000041">
    <property type="protein sequence ID" value="TDH60288.1"/>
    <property type="molecule type" value="Genomic_DNA"/>
</dbReference>
<reference evidence="2 3" key="1">
    <citation type="journal article" date="2016" name="J. Microbiol.">
        <title>Dankookia rubra gen. nov., sp. nov., an alphaproteobacterium isolated from sediment of a shallow stream.</title>
        <authorList>
            <person name="Kim W.H."/>
            <person name="Kim D.H."/>
            <person name="Kang K."/>
            <person name="Ahn T.Y."/>
        </authorList>
    </citation>
    <scope>NUCLEOTIDE SEQUENCE [LARGE SCALE GENOMIC DNA]</scope>
    <source>
        <strain evidence="2 3">JCM30602</strain>
    </source>
</reference>
<feature type="domain" description="Endonuclease/exonuclease/phosphatase" evidence="1">
    <location>
        <begin position="4"/>
        <end position="223"/>
    </location>
</feature>
<dbReference type="InterPro" id="IPR051916">
    <property type="entry name" value="GPI-anchor_lipid_remodeler"/>
</dbReference>
<dbReference type="PANTHER" id="PTHR14859:SF15">
    <property type="entry name" value="ENDONUCLEASE_EXONUCLEASE_PHOSPHATASE DOMAIN-CONTAINING PROTEIN"/>
    <property type="match status" value="1"/>
</dbReference>
<gene>
    <name evidence="2" type="ORF">E2C06_22795</name>
</gene>
<dbReference type="InterPro" id="IPR005135">
    <property type="entry name" value="Endo/exonuclease/phosphatase"/>
</dbReference>
<dbReference type="InterPro" id="IPR036691">
    <property type="entry name" value="Endo/exonu/phosph_ase_sf"/>
</dbReference>
<dbReference type="GO" id="GO:0006506">
    <property type="term" value="P:GPI anchor biosynthetic process"/>
    <property type="evidence" value="ECO:0007669"/>
    <property type="project" value="TreeGrafter"/>
</dbReference>
<dbReference type="Proteomes" id="UP000295096">
    <property type="component" value="Unassembled WGS sequence"/>
</dbReference>
<dbReference type="PANTHER" id="PTHR14859">
    <property type="entry name" value="CALCOFLUOR WHITE HYPERSENSITIVE PROTEIN PRECURSOR"/>
    <property type="match status" value="1"/>
</dbReference>
<comment type="caution">
    <text evidence="2">The sequence shown here is derived from an EMBL/GenBank/DDBJ whole genome shotgun (WGS) entry which is preliminary data.</text>
</comment>
<keyword evidence="2" id="KW-0255">Endonuclease</keyword>
<dbReference type="AlphaFoldDB" id="A0A4R5QCE6"/>
<sequence>MRVASYNVHKCVGTDGRFDPGRITAVIGELGADLIALQEVDRRFGRRTGLLNTQALEHATGLVPVPASELSDGLGWHGNALLVRRGTIWRFRRLDLPGVEPRGAVIAELTLPGGGQPLRVVAAHLGLLRRCRARQVAAILEAIAHGAGIPTLLLGDLNEWRLDRSRSSLHALEPLFGPVGRSQPSFPSRRPLLALDRILGCSRAQVRSVESHDSPLARVASDHLPLKAWVHIRAADRHPYSTGLAEAA</sequence>
<keyword evidence="2" id="KW-0540">Nuclease</keyword>
<dbReference type="GO" id="GO:0004519">
    <property type="term" value="F:endonuclease activity"/>
    <property type="evidence" value="ECO:0007669"/>
    <property type="project" value="UniProtKB-KW"/>
</dbReference>
<dbReference type="OrthoDB" id="9813425at2"/>
<protein>
    <submittedName>
        <fullName evidence="2">Endonuclease/exonuclease/phosphatase family protein</fullName>
    </submittedName>
</protein>
<keyword evidence="2" id="KW-0269">Exonuclease</keyword>
<name>A0A4R5QCE6_9PROT</name>